<dbReference type="AlphaFoldDB" id="A0A2X0INB3"/>
<name>A0A2X0INB3_9ACTN</name>
<sequence length="87" mass="9688">MADTTIKISEEVRDHLREVAEERGISTRALVEELAASLQTKSEREAAVQRNIATVRERFGVELTPEGIAATRSKLDQLREQARGRAA</sequence>
<dbReference type="RefSeq" id="WP_111501244.1">
    <property type="nucleotide sequence ID" value="NZ_QKYN01000053.1"/>
</dbReference>
<evidence type="ECO:0008006" key="3">
    <source>
        <dbReference type="Google" id="ProtNLM"/>
    </source>
</evidence>
<organism evidence="1 2">
    <name type="scientific">Streptacidiphilus pinicola</name>
    <dbReference type="NCBI Taxonomy" id="2219663"/>
    <lineage>
        <taxon>Bacteria</taxon>
        <taxon>Bacillati</taxon>
        <taxon>Actinomycetota</taxon>
        <taxon>Actinomycetes</taxon>
        <taxon>Kitasatosporales</taxon>
        <taxon>Streptomycetaceae</taxon>
        <taxon>Streptacidiphilus</taxon>
    </lineage>
</organism>
<evidence type="ECO:0000313" key="2">
    <source>
        <dbReference type="Proteomes" id="UP000248889"/>
    </source>
</evidence>
<accession>A0A2X0INB3</accession>
<protein>
    <recommendedName>
        <fullName evidence="3">Ribbon-helix-helix protein CopG domain-containing protein</fullName>
    </recommendedName>
</protein>
<dbReference type="EMBL" id="QKYN01000053">
    <property type="protein sequence ID" value="RAG85023.1"/>
    <property type="molecule type" value="Genomic_DNA"/>
</dbReference>
<dbReference type="Proteomes" id="UP000248889">
    <property type="component" value="Unassembled WGS sequence"/>
</dbReference>
<comment type="caution">
    <text evidence="1">The sequence shown here is derived from an EMBL/GenBank/DDBJ whole genome shotgun (WGS) entry which is preliminary data.</text>
</comment>
<proteinExistence type="predicted"/>
<keyword evidence="2" id="KW-1185">Reference proteome</keyword>
<gene>
    <name evidence="1" type="ORF">DN069_13770</name>
</gene>
<reference evidence="1 2" key="1">
    <citation type="submission" date="2018-06" db="EMBL/GenBank/DDBJ databases">
        <title>Streptacidiphilus pinicola sp. nov., isolated from pine grove soil.</title>
        <authorList>
            <person name="Roh S.G."/>
            <person name="Park S."/>
            <person name="Kim M.-K."/>
            <person name="Yun B.-R."/>
            <person name="Park J."/>
            <person name="Kim M.J."/>
            <person name="Kim Y.S."/>
            <person name="Kim S.B."/>
        </authorList>
    </citation>
    <scope>NUCLEOTIDE SEQUENCE [LARGE SCALE GENOMIC DNA]</scope>
    <source>
        <strain evidence="1 2">MMS16-CNU450</strain>
    </source>
</reference>
<dbReference type="OrthoDB" id="4230094at2"/>
<evidence type="ECO:0000313" key="1">
    <source>
        <dbReference type="EMBL" id="RAG85023.1"/>
    </source>
</evidence>